<comment type="caution">
    <text evidence="2">The sequence shown here is derived from an EMBL/GenBank/DDBJ whole genome shotgun (WGS) entry which is preliminary data.</text>
</comment>
<dbReference type="AlphaFoldDB" id="A0A0M5LVC0"/>
<sequence>MKTNLIVGAGTSLDHWSDSQRLAMLPEIQLSDLVPEGARAVIIAPHPDDEILGSGGLLQMIGASGRSLLLISVTDGTASHPGSTRWPAQQLGALRVQESEEALRRLGLALPEWQWLRAGFEDSQVATHEAAVAMFIEQQLRPGDVVFATWREDGHSDHDAVGRASSTAARAVGATLHELPIWTWHWARDDDARVPWARAHKINLSPSAMARKRYAASAFTSQLQEDPSTGSGPILPALALERLLRPYEIVFVQE</sequence>
<name>A0A0M5LVC0_9PSED</name>
<reference evidence="2 3" key="1">
    <citation type="submission" date="2016-11" db="EMBL/GenBank/DDBJ databases">
        <title>Draft genome of Pseudomonas versuta A4R1.12.</title>
        <authorList>
            <person name="See-Too W.-S."/>
        </authorList>
    </citation>
    <scope>NUCLEOTIDE SEQUENCE [LARGE SCALE GENOMIC DNA]</scope>
    <source>
        <strain evidence="2 3">A4R1.12</strain>
    </source>
</reference>
<dbReference type="RefSeq" id="WP_060691557.1">
    <property type="nucleotide sequence ID" value="NZ_CP012676.1"/>
</dbReference>
<dbReference type="Pfam" id="PF02585">
    <property type="entry name" value="PIG-L"/>
    <property type="match status" value="1"/>
</dbReference>
<evidence type="ECO:0000313" key="1">
    <source>
        <dbReference type="EMBL" id="OKA18997.1"/>
    </source>
</evidence>
<evidence type="ECO:0000313" key="4">
    <source>
        <dbReference type="Proteomes" id="UP000186677"/>
    </source>
</evidence>
<dbReference type="EMBL" id="MPJD01000025">
    <property type="protein sequence ID" value="OKA20831.1"/>
    <property type="molecule type" value="Genomic_DNA"/>
</dbReference>
<dbReference type="KEGG" id="ppsy:AOC04_05755"/>
<evidence type="ECO:0000313" key="2">
    <source>
        <dbReference type="EMBL" id="OKA20831.1"/>
    </source>
</evidence>
<gene>
    <name evidence="1" type="ORF">BOH73_17805</name>
    <name evidence="2" type="ORF">BOH74_15910</name>
</gene>
<protein>
    <submittedName>
        <fullName evidence="2">Acetylglucosaminylphosphatidylinositol deacetylase</fullName>
    </submittedName>
</protein>
<reference evidence="1 4" key="2">
    <citation type="submission" date="2016-11" db="EMBL/GenBank/DDBJ databases">
        <title>Draft genome of Pseudomonas versuta A4R1.5.</title>
        <authorList>
            <person name="See-Too W.-S."/>
        </authorList>
    </citation>
    <scope>NUCLEOTIDE SEQUENCE [LARGE SCALE GENOMIC DNA]</scope>
    <source>
        <strain evidence="1 4">A4R1.5</strain>
    </source>
</reference>
<dbReference type="GO" id="GO:0016811">
    <property type="term" value="F:hydrolase activity, acting on carbon-nitrogen (but not peptide) bonds, in linear amides"/>
    <property type="evidence" value="ECO:0007669"/>
    <property type="project" value="TreeGrafter"/>
</dbReference>
<accession>A0A1Q4KE52</accession>
<dbReference type="PANTHER" id="PTHR12993:SF11">
    <property type="entry name" value="N-ACETYLGLUCOSAMINYL-PHOSPHATIDYLINOSITOL DE-N-ACETYLASE"/>
    <property type="match status" value="1"/>
</dbReference>
<dbReference type="InterPro" id="IPR003737">
    <property type="entry name" value="GlcNAc_PI_deacetylase-related"/>
</dbReference>
<organism evidence="2 3">
    <name type="scientific">Pseudomonas versuta</name>
    <dbReference type="NCBI Taxonomy" id="1788301"/>
    <lineage>
        <taxon>Bacteria</taxon>
        <taxon>Pseudomonadati</taxon>
        <taxon>Pseudomonadota</taxon>
        <taxon>Gammaproteobacteria</taxon>
        <taxon>Pseudomonadales</taxon>
        <taxon>Pseudomonadaceae</taxon>
        <taxon>Pseudomonas</taxon>
    </lineage>
</organism>
<keyword evidence="4" id="KW-1185">Reference proteome</keyword>
<dbReference type="OrthoDB" id="9790023at2"/>
<accession>A0A0M5LVC0</accession>
<proteinExistence type="predicted"/>
<dbReference type="SUPFAM" id="SSF102588">
    <property type="entry name" value="LmbE-like"/>
    <property type="match status" value="1"/>
</dbReference>
<dbReference type="Proteomes" id="UP000185990">
    <property type="component" value="Unassembled WGS sequence"/>
</dbReference>
<dbReference type="Proteomes" id="UP000186677">
    <property type="component" value="Unassembled WGS sequence"/>
</dbReference>
<dbReference type="EMBL" id="MPJC01000014">
    <property type="protein sequence ID" value="OKA18997.1"/>
    <property type="molecule type" value="Genomic_DNA"/>
</dbReference>
<evidence type="ECO:0000313" key="3">
    <source>
        <dbReference type="Proteomes" id="UP000185990"/>
    </source>
</evidence>
<dbReference type="InterPro" id="IPR024078">
    <property type="entry name" value="LmbE-like_dom_sf"/>
</dbReference>
<dbReference type="PANTHER" id="PTHR12993">
    <property type="entry name" value="N-ACETYLGLUCOSAMINYL-PHOSPHATIDYLINOSITOL DE-N-ACETYLASE-RELATED"/>
    <property type="match status" value="1"/>
</dbReference>
<dbReference type="Gene3D" id="3.40.50.10320">
    <property type="entry name" value="LmbE-like"/>
    <property type="match status" value="1"/>
</dbReference>